<dbReference type="InterPro" id="IPR013024">
    <property type="entry name" value="GGCT-like"/>
</dbReference>
<organism evidence="5 6">
    <name type="scientific">Hydrogenibacillus schlegelii</name>
    <name type="common">Bacillus schlegelii</name>
    <dbReference type="NCBI Taxonomy" id="1484"/>
    <lineage>
        <taxon>Bacteria</taxon>
        <taxon>Bacillati</taxon>
        <taxon>Bacillota</taxon>
        <taxon>Bacilli</taxon>
        <taxon>Bacillales</taxon>
        <taxon>Bacillales Family X. Incertae Sedis</taxon>
        <taxon>Hydrogenibacillus</taxon>
    </lineage>
</organism>
<sequence length="310" mass="34864">MPRVFVYGTLRRHEPNAFRLNEAVWLARQAWVSGRLYDTGYGYPALVLDVRSDRSSASSHTGRVYGELVEVSENALAALDALEGYAEGRRDNHYDRVSVCVHTDTGETETFAYVYPVERATGLKPIAFGDWKVYRHLPDPTKEASAGSATDRQADGSDTWLYFAYGSCMDDRRFETDGVRELFRDVVGRGVLRGHTLAFTRRSQADGMGRADIVETGAPHDVVEGKVYRIGREALRYLYDREGVQKGAYRPTFVDLEIGGETVTDVVTFTVVAKGPETPPPPHYAEEMLRGARGFVSEKYYEFLFNKCRI</sequence>
<evidence type="ECO:0000256" key="2">
    <source>
        <dbReference type="PIRSR" id="PIRSR617939-1"/>
    </source>
</evidence>
<feature type="binding site" evidence="3">
    <location>
        <position position="284"/>
    </location>
    <ligand>
        <name>substrate</name>
    </ligand>
</feature>
<evidence type="ECO:0000313" key="6">
    <source>
        <dbReference type="Proteomes" id="UP000243024"/>
    </source>
</evidence>
<protein>
    <recommendedName>
        <fullName evidence="4">Gamma-glutamylcyclotransferase AIG2-like domain-containing protein</fullName>
    </recommendedName>
</protein>
<reference evidence="5 6" key="1">
    <citation type="submission" date="2015-09" db="EMBL/GenBank/DDBJ databases">
        <title>Draft genome sequence of Hydrogenibacillus schlegelii DSM 2000.</title>
        <authorList>
            <person name="Hemp J."/>
        </authorList>
    </citation>
    <scope>NUCLEOTIDE SEQUENCE [LARGE SCALE GENOMIC DNA]</scope>
    <source>
        <strain evidence="5 6">MA 48</strain>
    </source>
</reference>
<dbReference type="EMBL" id="JXBB01000022">
    <property type="protein sequence ID" value="OAR04276.1"/>
    <property type="molecule type" value="Genomic_DNA"/>
</dbReference>
<dbReference type="AlphaFoldDB" id="A0A132MHB5"/>
<feature type="domain" description="Gamma-glutamylcyclotransferase AIG2-like" evidence="4">
    <location>
        <begin position="4"/>
        <end position="132"/>
    </location>
</feature>
<dbReference type="Pfam" id="PF06094">
    <property type="entry name" value="GGACT"/>
    <property type="match status" value="1"/>
</dbReference>
<keyword evidence="1" id="KW-0456">Lyase</keyword>
<evidence type="ECO:0000256" key="3">
    <source>
        <dbReference type="PIRSR" id="PIRSR617939-2"/>
    </source>
</evidence>
<dbReference type="OrthoDB" id="8538589at2"/>
<evidence type="ECO:0000313" key="5">
    <source>
        <dbReference type="EMBL" id="OAR04276.1"/>
    </source>
</evidence>
<accession>A0A132MHB5</accession>
<feature type="binding site" evidence="3">
    <location>
        <begin position="162"/>
        <end position="167"/>
    </location>
    <ligand>
        <name>substrate</name>
    </ligand>
</feature>
<gene>
    <name evidence="5" type="ORF">SA87_07335</name>
</gene>
<dbReference type="RefSeq" id="WP_066201136.1">
    <property type="nucleotide sequence ID" value="NZ_CBCSAS010000038.1"/>
</dbReference>
<dbReference type="Proteomes" id="UP000243024">
    <property type="component" value="Unassembled WGS sequence"/>
</dbReference>
<comment type="caution">
    <text evidence="5">The sequence shown here is derived from an EMBL/GenBank/DDBJ whole genome shotgun (WGS) entry which is preliminary data.</text>
</comment>
<dbReference type="SUPFAM" id="SSF110857">
    <property type="entry name" value="Gamma-glutamyl cyclotransferase-like"/>
    <property type="match status" value="2"/>
</dbReference>
<evidence type="ECO:0000256" key="1">
    <source>
        <dbReference type="ARBA" id="ARBA00023239"/>
    </source>
</evidence>
<dbReference type="STRING" id="1484.SA87_07335"/>
<feature type="active site" description="Proton acceptor" evidence="2">
    <location>
        <position position="242"/>
    </location>
</feature>
<dbReference type="InterPro" id="IPR017939">
    <property type="entry name" value="G-Glutamylcylcotransferase"/>
</dbReference>
<name>A0A132MHB5_HYDSH</name>
<dbReference type="Pfam" id="PF13772">
    <property type="entry name" value="AIG2_2"/>
    <property type="match status" value="1"/>
</dbReference>
<evidence type="ECO:0000259" key="4">
    <source>
        <dbReference type="Pfam" id="PF06094"/>
    </source>
</evidence>
<dbReference type="CDD" id="cd06661">
    <property type="entry name" value="GGCT_like"/>
    <property type="match status" value="2"/>
</dbReference>
<dbReference type="GO" id="GO:0003839">
    <property type="term" value="F:gamma-glutamylcyclotransferase activity"/>
    <property type="evidence" value="ECO:0007669"/>
    <property type="project" value="InterPro"/>
</dbReference>
<dbReference type="InterPro" id="IPR036568">
    <property type="entry name" value="GGCT-like_sf"/>
</dbReference>
<proteinExistence type="predicted"/>
<dbReference type="InterPro" id="IPR009288">
    <property type="entry name" value="AIG2-like_dom"/>
</dbReference>
<dbReference type="PANTHER" id="PTHR12935">
    <property type="entry name" value="GAMMA-GLUTAMYLCYCLOTRANSFERASE"/>
    <property type="match status" value="1"/>
</dbReference>
<dbReference type="PANTHER" id="PTHR12935:SF0">
    <property type="entry name" value="GAMMA-GLUTAMYLCYCLOTRANSFERASE"/>
    <property type="match status" value="1"/>
</dbReference>
<keyword evidence="6" id="KW-1185">Reference proteome</keyword>
<dbReference type="Gene3D" id="3.10.490.10">
    <property type="entry name" value="Gamma-glutamyl cyclotransferase-like"/>
    <property type="match status" value="2"/>
</dbReference>